<keyword evidence="1" id="KW-1133">Transmembrane helix</keyword>
<dbReference type="HOGENOM" id="CLU_398546_0_0_1"/>
<dbReference type="OrthoDB" id="783096at2759"/>
<dbReference type="SUPFAM" id="SSF56300">
    <property type="entry name" value="Metallo-dependent phosphatases"/>
    <property type="match status" value="1"/>
</dbReference>
<gene>
    <name evidence="3" type="ORF">BOTBODRAFT_103601</name>
</gene>
<dbReference type="Pfam" id="PF00149">
    <property type="entry name" value="Metallophos"/>
    <property type="match status" value="1"/>
</dbReference>
<dbReference type="InParanoid" id="A0A067N5P3"/>
<evidence type="ECO:0000256" key="1">
    <source>
        <dbReference type="SAM" id="Phobius"/>
    </source>
</evidence>
<accession>A0A067N5P3</accession>
<dbReference type="STRING" id="930990.A0A067N5P3"/>
<name>A0A067N5P3_BOTB1</name>
<evidence type="ECO:0000313" key="4">
    <source>
        <dbReference type="Proteomes" id="UP000027195"/>
    </source>
</evidence>
<evidence type="ECO:0000259" key="2">
    <source>
        <dbReference type="Pfam" id="PF00149"/>
    </source>
</evidence>
<dbReference type="PANTHER" id="PTHR32440:SF0">
    <property type="entry name" value="PHOSPHATASE DCR2-RELATED"/>
    <property type="match status" value="1"/>
</dbReference>
<dbReference type="GO" id="GO:0004721">
    <property type="term" value="F:phosphoprotein phosphatase activity"/>
    <property type="evidence" value="ECO:0007669"/>
    <property type="project" value="TreeGrafter"/>
</dbReference>
<dbReference type="PANTHER" id="PTHR32440">
    <property type="entry name" value="PHOSPHATASE DCR2-RELATED-RELATED"/>
    <property type="match status" value="1"/>
</dbReference>
<keyword evidence="1" id="KW-0472">Membrane</keyword>
<keyword evidence="1" id="KW-0812">Transmembrane</keyword>
<dbReference type="Gene3D" id="3.60.21.10">
    <property type="match status" value="1"/>
</dbReference>
<dbReference type="GO" id="GO:0005737">
    <property type="term" value="C:cytoplasm"/>
    <property type="evidence" value="ECO:0007669"/>
    <property type="project" value="TreeGrafter"/>
</dbReference>
<evidence type="ECO:0000313" key="3">
    <source>
        <dbReference type="EMBL" id="KDQ19106.1"/>
    </source>
</evidence>
<dbReference type="InterPro" id="IPR029052">
    <property type="entry name" value="Metallo-depent_PP-like"/>
</dbReference>
<dbReference type="EMBL" id="KL198020">
    <property type="protein sequence ID" value="KDQ19106.1"/>
    <property type="molecule type" value="Genomic_DNA"/>
</dbReference>
<dbReference type="Proteomes" id="UP000027195">
    <property type="component" value="Unassembled WGS sequence"/>
</dbReference>
<protein>
    <recommendedName>
        <fullName evidence="2">Calcineurin-like phosphoesterase domain-containing protein</fullName>
    </recommendedName>
</protein>
<dbReference type="InterPro" id="IPR004843">
    <property type="entry name" value="Calcineurin-like_PHP"/>
</dbReference>
<feature type="transmembrane region" description="Helical" evidence="1">
    <location>
        <begin position="12"/>
        <end position="31"/>
    </location>
</feature>
<dbReference type="AlphaFoldDB" id="A0A067N5P3"/>
<keyword evidence="4" id="KW-1185">Reference proteome</keyword>
<dbReference type="CDD" id="cd07383">
    <property type="entry name" value="MPP_Dcr2"/>
    <property type="match status" value="1"/>
</dbReference>
<feature type="domain" description="Calcineurin-like phosphoesterase" evidence="2">
    <location>
        <begin position="294"/>
        <end position="406"/>
    </location>
</feature>
<proteinExistence type="predicted"/>
<reference evidence="4" key="1">
    <citation type="journal article" date="2014" name="Proc. Natl. Acad. Sci. U.S.A.">
        <title>Extensive sampling of basidiomycete genomes demonstrates inadequacy of the white-rot/brown-rot paradigm for wood decay fungi.</title>
        <authorList>
            <person name="Riley R."/>
            <person name="Salamov A.A."/>
            <person name="Brown D.W."/>
            <person name="Nagy L.G."/>
            <person name="Floudas D."/>
            <person name="Held B.W."/>
            <person name="Levasseur A."/>
            <person name="Lombard V."/>
            <person name="Morin E."/>
            <person name="Otillar R."/>
            <person name="Lindquist E.A."/>
            <person name="Sun H."/>
            <person name="LaButti K.M."/>
            <person name="Schmutz J."/>
            <person name="Jabbour D."/>
            <person name="Luo H."/>
            <person name="Baker S.E."/>
            <person name="Pisabarro A.G."/>
            <person name="Walton J.D."/>
            <person name="Blanchette R.A."/>
            <person name="Henrissat B."/>
            <person name="Martin F."/>
            <person name="Cullen D."/>
            <person name="Hibbett D.S."/>
            <person name="Grigoriev I.V."/>
        </authorList>
    </citation>
    <scope>NUCLEOTIDE SEQUENCE [LARGE SCALE GENOMIC DNA]</scope>
    <source>
        <strain evidence="4">FD-172 SS1</strain>
    </source>
</reference>
<organism evidence="3 4">
    <name type="scientific">Botryobasidium botryosum (strain FD-172 SS1)</name>
    <dbReference type="NCBI Taxonomy" id="930990"/>
    <lineage>
        <taxon>Eukaryota</taxon>
        <taxon>Fungi</taxon>
        <taxon>Dikarya</taxon>
        <taxon>Basidiomycota</taxon>
        <taxon>Agaricomycotina</taxon>
        <taxon>Agaricomycetes</taxon>
        <taxon>Cantharellales</taxon>
        <taxon>Botryobasidiaceae</taxon>
        <taxon>Botryobasidium</taxon>
    </lineage>
</organism>
<sequence length="669" mass="75611">MAISHRIIKAFVPCNIFILFCLFFFSLFVLYKPAHPDKSRRLGWQSWDVISLEQGGSNKPLEVEVGPTTRREAQEWWQTPMESLSDPDGASSLPLDIWAPLLAHRTGLTEIAIVSCMFPPDLTNYCDPVSTPEEDALKGRWVRVERDLSWKTGVWYLNVWYRRTRRFDVPLITSIMLLAESEESLLPEPKDQWRKAPGSLHDGVYPMQNKLFLWYKLRPPLQAPSPTQEDETEIITELDVLYGDSKPWYGFEKLEKEVTKGREGKTDSVWLTYRKGIKPAPRPLPPHFSHDGTFKIMQIADLHFSVSNGRCRDTDHTPCKYGDTETGSLLARALDAEKPDLVIFTGDQLNGQDTSWDAKSVLTKFAREVITRNISWAAVLGNHDDEATDLDRSELMQHLRLMPFSLAEPGPKNIAGAGNYVIKVRSPDPSKTHLLTLYFLDSGAYEPHPFVFWKPPSYDWIKPSQRDWFLSESSKINPIERPFTPDGANDLGHIWKSRSTDERQAIGGHVNGEVNRRLAKPNALMFFHIPLPEAYYEPDFGEMNAKLLDVGKQLEGPGAAKHNGGFFEEGVLRAPESEQGGTEVKVIGNGHCHLTDNCRRVHGIWNCFGGGGSYSGYGKIGFDRRFRIYSISDFGETIKTYKRTEHDDIVDEMVLVGQGAPAAYTGGGH</sequence>